<keyword evidence="9" id="KW-1185">Reference proteome</keyword>
<feature type="binding site" evidence="5">
    <location>
        <position position="230"/>
    </location>
    <ligand>
        <name>Zn(2+)</name>
        <dbReference type="ChEBI" id="CHEBI:29105"/>
    </ligand>
</feature>
<dbReference type="Proteomes" id="UP000000559">
    <property type="component" value="Chromosome 1"/>
</dbReference>
<proteinExistence type="predicted"/>
<dbReference type="PANTHER" id="PTHR46015:SF1">
    <property type="entry name" value="HOMOCYSTEINE S-METHYLTRANSFERASE-LIKE ISOFORM 1"/>
    <property type="match status" value="1"/>
</dbReference>
<dbReference type="Pfam" id="PF02574">
    <property type="entry name" value="S-methyl_trans"/>
    <property type="match status" value="1"/>
</dbReference>
<dbReference type="InterPro" id="IPR051486">
    <property type="entry name" value="Hcy_S-methyltransferase"/>
</dbReference>
<dbReference type="GeneID" id="3646506"/>
<protein>
    <submittedName>
        <fullName evidence="8">S-adenosylmethionine-homocysteine S-methyltransferase</fullName>
    </submittedName>
</protein>
<keyword evidence="1 5" id="KW-0489">Methyltransferase</keyword>
<dbReference type="RefSeq" id="XP_711874.2">
    <property type="nucleotide sequence ID" value="XM_706781.2"/>
</dbReference>
<evidence type="ECO:0000256" key="2">
    <source>
        <dbReference type="ARBA" id="ARBA00022679"/>
    </source>
</evidence>
<dbReference type="SUPFAM" id="SSF82282">
    <property type="entry name" value="Homocysteine S-methyltransferase"/>
    <property type="match status" value="1"/>
</dbReference>
<accession>A0A1D8PEB0</accession>
<organism evidence="8 9">
    <name type="scientific">Candida albicans (strain SC5314 / ATCC MYA-2876)</name>
    <name type="common">Yeast</name>
    <dbReference type="NCBI Taxonomy" id="237561"/>
    <lineage>
        <taxon>Eukaryota</taxon>
        <taxon>Fungi</taxon>
        <taxon>Dikarya</taxon>
        <taxon>Ascomycota</taxon>
        <taxon>Saccharomycotina</taxon>
        <taxon>Pichiomycetes</taxon>
        <taxon>Debaryomycetaceae</taxon>
        <taxon>Candida/Lodderomyces clade</taxon>
        <taxon>Candida</taxon>
    </lineage>
</organism>
<comment type="cofactor">
    <cofactor evidence="5">
        <name>Zn(2+)</name>
        <dbReference type="ChEBI" id="CHEBI:29105"/>
    </cofactor>
</comment>
<evidence type="ECO:0000256" key="5">
    <source>
        <dbReference type="PROSITE-ProRule" id="PRU00333"/>
    </source>
</evidence>
<evidence type="ECO:0000313" key="8">
    <source>
        <dbReference type="EMBL" id="AOW26479.1"/>
    </source>
</evidence>
<dbReference type="CGD" id="CAL0000183325">
    <property type="gene designation" value="SAM4"/>
</dbReference>
<dbReference type="FunCoup" id="A0A1D8PEB0">
    <property type="interactions" value="233"/>
</dbReference>
<reference evidence="8 9" key="3">
    <citation type="journal article" date="2013" name="Genome Biol.">
        <title>Assembly of a phased diploid Candida albicans genome facilitates allele-specific measurements and provides a simple model for repeat and indel structure.</title>
        <authorList>
            <person name="Muzzey D."/>
            <person name="Schwartz K."/>
            <person name="Weissman J.S."/>
            <person name="Sherlock G."/>
        </authorList>
    </citation>
    <scope>NUCLEOTIDE SEQUENCE [LARGE SCALE GENOMIC DNA]</scope>
    <source>
        <strain evidence="9">SC5314 / ATCC MYA-2876</strain>
    </source>
</reference>
<dbReference type="PROSITE" id="PS50970">
    <property type="entry name" value="HCY"/>
    <property type="match status" value="1"/>
</dbReference>
<dbReference type="GO" id="GO:0046872">
    <property type="term" value="F:metal ion binding"/>
    <property type="evidence" value="ECO:0007669"/>
    <property type="project" value="UniProtKB-KW"/>
</dbReference>
<dbReference type="Gene3D" id="3.20.20.330">
    <property type="entry name" value="Homocysteine-binding-like domain"/>
    <property type="match status" value="1"/>
</dbReference>
<dbReference type="AlphaFoldDB" id="A0A1D8PEB0"/>
<feature type="domain" description="Hcy-binding" evidence="6">
    <location>
        <begin position="1"/>
        <end position="309"/>
    </location>
</feature>
<dbReference type="FunFam" id="3.20.20.330:FF:000017">
    <property type="entry name" value="S-adenosylmethionine-homocysteine S-methyltransferase"/>
    <property type="match status" value="1"/>
</dbReference>
<feature type="binding site" evidence="5">
    <location>
        <position position="295"/>
    </location>
    <ligand>
        <name>Zn(2+)</name>
        <dbReference type="ChEBI" id="CHEBI:29105"/>
    </ligand>
</feature>
<keyword evidence="4 5" id="KW-0862">Zinc</keyword>
<reference evidence="8 9" key="1">
    <citation type="journal article" date="2004" name="Proc. Natl. Acad. Sci. U.S.A.">
        <title>The diploid genome sequence of Candida albicans.</title>
        <authorList>
            <person name="Jones T."/>
            <person name="Federspiel N.A."/>
            <person name="Chibana H."/>
            <person name="Dungan J."/>
            <person name="Kalman S."/>
            <person name="Magee B.B."/>
            <person name="Newport G."/>
            <person name="Thorstenson Y.R."/>
            <person name="Agabian N."/>
            <person name="Magee P.T."/>
            <person name="Davis R.W."/>
            <person name="Scherer S."/>
        </authorList>
    </citation>
    <scope>NUCLEOTIDE SEQUENCE [LARGE SCALE GENOMIC DNA]</scope>
    <source>
        <strain evidence="9">SC5314 / ATCC MYA-2876</strain>
    </source>
</reference>
<evidence type="ECO:0000256" key="1">
    <source>
        <dbReference type="ARBA" id="ARBA00022603"/>
    </source>
</evidence>
<dbReference type="VEuPathDB" id="FungiDB:C1_08410C_A"/>
<dbReference type="NCBIfam" id="NF007020">
    <property type="entry name" value="PRK09485.1"/>
    <property type="match status" value="1"/>
</dbReference>
<evidence type="ECO:0000313" key="9">
    <source>
        <dbReference type="Proteomes" id="UP000000559"/>
    </source>
</evidence>
<dbReference type="SMR" id="A0A1D8PEB0"/>
<dbReference type="PANTHER" id="PTHR46015">
    <property type="entry name" value="ZGC:172121"/>
    <property type="match status" value="1"/>
</dbReference>
<dbReference type="GO" id="GO:0032259">
    <property type="term" value="P:methylation"/>
    <property type="evidence" value="ECO:0007669"/>
    <property type="project" value="UniProtKB-KW"/>
</dbReference>
<evidence type="ECO:0000259" key="6">
    <source>
        <dbReference type="PROSITE" id="PS50970"/>
    </source>
</evidence>
<dbReference type="GO" id="GO:0062040">
    <property type="term" value="C:fungal biofilm matrix"/>
    <property type="evidence" value="ECO:0000314"/>
    <property type="project" value="CGD"/>
</dbReference>
<dbReference type="KEGG" id="cal:CAALFM_C108410CA"/>
<evidence type="ECO:0000313" key="7">
    <source>
        <dbReference type="CGD" id="CAL0000183325"/>
    </source>
</evidence>
<reference evidence="8 9" key="2">
    <citation type="journal article" date="2007" name="Genome Biol.">
        <title>Assembly of the Candida albicans genome into sixteen supercontigs aligned on the eight chromosomes.</title>
        <authorList>
            <person name="van het Hoog M."/>
            <person name="Rast T.J."/>
            <person name="Martchenko M."/>
            <person name="Grindle S."/>
            <person name="Dignard D."/>
            <person name="Hogues H."/>
            <person name="Cuomo C."/>
            <person name="Berriman M."/>
            <person name="Scherer S."/>
            <person name="Magee B.B."/>
            <person name="Whiteway M."/>
            <person name="Chibana H."/>
            <person name="Nantel A."/>
            <person name="Magee P.T."/>
        </authorList>
    </citation>
    <scope>GENOME REANNOTATION</scope>
    <source>
        <strain evidence="9">SC5314 / ATCC MYA-2876</strain>
    </source>
</reference>
<dbReference type="STRING" id="237561.A0A1D8PEB0"/>
<keyword evidence="3 5" id="KW-0479">Metal-binding</keyword>
<dbReference type="InterPro" id="IPR003726">
    <property type="entry name" value="HCY_dom"/>
</dbReference>
<dbReference type="InParanoid" id="A0A1D8PEB0"/>
<keyword evidence="2 5" id="KW-0808">Transferase</keyword>
<evidence type="ECO:0000256" key="3">
    <source>
        <dbReference type="ARBA" id="ARBA00022723"/>
    </source>
</evidence>
<name>A0A1D8PEB0_CANAL</name>
<dbReference type="EMBL" id="CP017623">
    <property type="protein sequence ID" value="AOW26479.1"/>
    <property type="molecule type" value="Genomic_DNA"/>
</dbReference>
<dbReference type="eggNOG" id="KOG1579">
    <property type="taxonomic scope" value="Eukaryota"/>
</dbReference>
<dbReference type="OrthoDB" id="261426at2759"/>
<feature type="binding site" evidence="5">
    <location>
        <position position="294"/>
    </location>
    <ligand>
        <name>Zn(2+)</name>
        <dbReference type="ChEBI" id="CHEBI:29105"/>
    </ligand>
</feature>
<dbReference type="GO" id="GO:0008168">
    <property type="term" value="F:methyltransferase activity"/>
    <property type="evidence" value="ECO:0007669"/>
    <property type="project" value="UniProtKB-UniRule"/>
</dbReference>
<evidence type="ECO:0000256" key="4">
    <source>
        <dbReference type="ARBA" id="ARBA00022833"/>
    </source>
</evidence>
<gene>
    <name evidence="7 8" type="primary">SAM4</name>
    <name evidence="8" type="ordered locus">CAALFM_C108410CA</name>
    <name evidence="7" type="ordered locus">orf19.8016</name>
</gene>
<sequence length="311" mass="34325">MGRVQDILEKRKLVIDGALGTELERLLPTTSTYLPSGSPLWSGQVLIKNPGLVEQVHLDYINVGADMIITSTYQTSYASLHKYIGYDMDQAIALWNSALNVAKNAVKKSGRDDVIIAGSIGPYATLLANGSEYNGDYQGVTDEELIEYHTPLFEFYENSDVDIICIETIPSFQELKVIIGLAKKYTSKEFFISINPQTGSALSDGTSLIEVAQLFAEINDPRFVAVGINCTSYENVDQISTYLTDFPLFIYPNLGFVYDTTVHKFVSKVLQESTWSKSVAKWLAFPNVKAIGGCCSTTPAEIKQVAQLINQ</sequence>
<dbReference type="InterPro" id="IPR036589">
    <property type="entry name" value="HCY_dom_sf"/>
</dbReference>